<sequence>MGIVTLNDPAQSLYSWQEIEVEPSQATTGAAQIMHMCTTIATIGVLSEKRKMVGSLSEGQYLHSVFAGKNSVGSLESQSLDELLTSSSLAPWIPGFHFMKRDRLELSIRLAWSVLHFHGNWLPENWRSRDILFPKYPGGGTFHKTLEHPYLSWNVSHQGVASPNSLSIVTSRVLFPLGLALIELSLCRPICALQRPEDNNPEEAVSLLKTANRYPEDKTFQVAFYRLVLTPLLDLIQAFDGNKSR</sequence>
<keyword evidence="3" id="KW-1185">Reference proteome</keyword>
<dbReference type="InterPro" id="IPR056002">
    <property type="entry name" value="DUF7580"/>
</dbReference>
<gene>
    <name evidence="2" type="ORF">ASPCAL07023</name>
</gene>
<dbReference type="STRING" id="454130.A0A0U5G3W9"/>
<name>A0A0U5G3W9_ASPCI</name>
<evidence type="ECO:0000313" key="2">
    <source>
        <dbReference type="EMBL" id="CEL05911.1"/>
    </source>
</evidence>
<proteinExistence type="predicted"/>
<reference evidence="3" key="1">
    <citation type="journal article" date="2016" name="Genome Announc.">
        <title>Draft genome sequences of fungus Aspergillus calidoustus.</title>
        <authorList>
            <person name="Horn F."/>
            <person name="Linde J."/>
            <person name="Mattern D.J."/>
            <person name="Walther G."/>
            <person name="Guthke R."/>
            <person name="Scherlach K."/>
            <person name="Martin K."/>
            <person name="Brakhage A.A."/>
            <person name="Petzke L."/>
            <person name="Valiante V."/>
        </authorList>
    </citation>
    <scope>NUCLEOTIDE SEQUENCE [LARGE SCALE GENOMIC DNA]</scope>
    <source>
        <strain evidence="3">SF006504</strain>
    </source>
</reference>
<dbReference type="Pfam" id="PF24476">
    <property type="entry name" value="DUF7580"/>
    <property type="match status" value="1"/>
</dbReference>
<dbReference type="OrthoDB" id="3565018at2759"/>
<dbReference type="PANTHER" id="PTHR35186">
    <property type="entry name" value="ANK_REP_REGION DOMAIN-CONTAINING PROTEIN"/>
    <property type="match status" value="1"/>
</dbReference>
<protein>
    <recommendedName>
        <fullName evidence="1">DUF7580 domain-containing protein</fullName>
    </recommendedName>
</protein>
<organism evidence="2 3">
    <name type="scientific">Aspergillus calidoustus</name>
    <dbReference type="NCBI Taxonomy" id="454130"/>
    <lineage>
        <taxon>Eukaryota</taxon>
        <taxon>Fungi</taxon>
        <taxon>Dikarya</taxon>
        <taxon>Ascomycota</taxon>
        <taxon>Pezizomycotina</taxon>
        <taxon>Eurotiomycetes</taxon>
        <taxon>Eurotiomycetidae</taxon>
        <taxon>Eurotiales</taxon>
        <taxon>Aspergillaceae</taxon>
        <taxon>Aspergillus</taxon>
        <taxon>Aspergillus subgen. Nidulantes</taxon>
    </lineage>
</organism>
<accession>A0A0U5G3W9</accession>
<dbReference type="PANTHER" id="PTHR35186:SF4">
    <property type="entry name" value="PRION-INHIBITION AND PROPAGATION HELO DOMAIN-CONTAINING PROTEIN"/>
    <property type="match status" value="1"/>
</dbReference>
<dbReference type="EMBL" id="CDMC01000005">
    <property type="protein sequence ID" value="CEL05911.1"/>
    <property type="molecule type" value="Genomic_DNA"/>
</dbReference>
<dbReference type="Proteomes" id="UP000054771">
    <property type="component" value="Unassembled WGS sequence"/>
</dbReference>
<dbReference type="AlphaFoldDB" id="A0A0U5G3W9"/>
<evidence type="ECO:0000313" key="3">
    <source>
        <dbReference type="Proteomes" id="UP000054771"/>
    </source>
</evidence>
<evidence type="ECO:0000259" key="1">
    <source>
        <dbReference type="Pfam" id="PF24476"/>
    </source>
</evidence>
<feature type="domain" description="DUF7580" evidence="1">
    <location>
        <begin position="14"/>
        <end position="216"/>
    </location>
</feature>